<protein>
    <submittedName>
        <fullName evidence="6">TetR family transcriptional regulator</fullName>
    </submittedName>
</protein>
<dbReference type="EMBL" id="BSPB01000013">
    <property type="protein sequence ID" value="GLS14584.1"/>
    <property type="molecule type" value="Genomic_DNA"/>
</dbReference>
<dbReference type="SUPFAM" id="SSF48498">
    <property type="entry name" value="Tetracyclin repressor-like, C-terminal domain"/>
    <property type="match status" value="1"/>
</dbReference>
<dbReference type="InterPro" id="IPR036271">
    <property type="entry name" value="Tet_transcr_reg_TetR-rel_C_sf"/>
</dbReference>
<evidence type="ECO:0000256" key="3">
    <source>
        <dbReference type="ARBA" id="ARBA00023163"/>
    </source>
</evidence>
<organism evidence="6 7">
    <name type="scientific">Hydrogenophaga electricum</name>
    <dbReference type="NCBI Taxonomy" id="1230953"/>
    <lineage>
        <taxon>Bacteria</taxon>
        <taxon>Pseudomonadati</taxon>
        <taxon>Pseudomonadota</taxon>
        <taxon>Betaproteobacteria</taxon>
        <taxon>Burkholderiales</taxon>
        <taxon>Comamonadaceae</taxon>
        <taxon>Hydrogenophaga</taxon>
    </lineage>
</organism>
<dbReference type="PROSITE" id="PS50977">
    <property type="entry name" value="HTH_TETR_2"/>
    <property type="match status" value="1"/>
</dbReference>
<feature type="DNA-binding region" description="H-T-H motif" evidence="4">
    <location>
        <begin position="35"/>
        <end position="54"/>
    </location>
</feature>
<dbReference type="PANTHER" id="PTHR47506">
    <property type="entry name" value="TRANSCRIPTIONAL REGULATORY PROTEIN"/>
    <property type="match status" value="1"/>
</dbReference>
<comment type="caution">
    <text evidence="6">The sequence shown here is derived from an EMBL/GenBank/DDBJ whole genome shotgun (WGS) entry which is preliminary data.</text>
</comment>
<keyword evidence="1" id="KW-0805">Transcription regulation</keyword>
<dbReference type="PANTHER" id="PTHR47506:SF3">
    <property type="entry name" value="HTH-TYPE TRANSCRIPTIONAL REGULATOR LMRA"/>
    <property type="match status" value="1"/>
</dbReference>
<keyword evidence="7" id="KW-1185">Reference proteome</keyword>
<accession>A0ABQ6C4A9</accession>
<evidence type="ECO:0000256" key="2">
    <source>
        <dbReference type="ARBA" id="ARBA00023125"/>
    </source>
</evidence>
<dbReference type="InterPro" id="IPR001647">
    <property type="entry name" value="HTH_TetR"/>
</dbReference>
<evidence type="ECO:0000313" key="7">
    <source>
        <dbReference type="Proteomes" id="UP001156903"/>
    </source>
</evidence>
<dbReference type="PRINTS" id="PR00455">
    <property type="entry name" value="HTHTETR"/>
</dbReference>
<dbReference type="Pfam" id="PF00440">
    <property type="entry name" value="TetR_N"/>
    <property type="match status" value="1"/>
</dbReference>
<dbReference type="Gene3D" id="1.10.357.10">
    <property type="entry name" value="Tetracycline Repressor, domain 2"/>
    <property type="match status" value="1"/>
</dbReference>
<dbReference type="InterPro" id="IPR009057">
    <property type="entry name" value="Homeodomain-like_sf"/>
</dbReference>
<dbReference type="Pfam" id="PF21993">
    <property type="entry name" value="TetR_C_13_2"/>
    <property type="match status" value="1"/>
</dbReference>
<keyword evidence="3" id="KW-0804">Transcription</keyword>
<gene>
    <name evidence="6" type="ORF">GCM10007935_20150</name>
</gene>
<keyword evidence="2 4" id="KW-0238">DNA-binding</keyword>
<proteinExistence type="predicted"/>
<dbReference type="InterPro" id="IPR054156">
    <property type="entry name" value="YxaF_TetR_C"/>
</dbReference>
<evidence type="ECO:0000259" key="5">
    <source>
        <dbReference type="PROSITE" id="PS50977"/>
    </source>
</evidence>
<evidence type="ECO:0000256" key="1">
    <source>
        <dbReference type="ARBA" id="ARBA00023015"/>
    </source>
</evidence>
<evidence type="ECO:0000313" key="6">
    <source>
        <dbReference type="EMBL" id="GLS14584.1"/>
    </source>
</evidence>
<dbReference type="Proteomes" id="UP001156903">
    <property type="component" value="Unassembled WGS sequence"/>
</dbReference>
<feature type="domain" description="HTH tetR-type" evidence="5">
    <location>
        <begin position="12"/>
        <end position="72"/>
    </location>
</feature>
<evidence type="ECO:0000256" key="4">
    <source>
        <dbReference type="PROSITE-ProRule" id="PRU00335"/>
    </source>
</evidence>
<reference evidence="7" key="1">
    <citation type="journal article" date="2019" name="Int. J. Syst. Evol. Microbiol.">
        <title>The Global Catalogue of Microorganisms (GCM) 10K type strain sequencing project: providing services to taxonomists for standard genome sequencing and annotation.</title>
        <authorList>
            <consortium name="The Broad Institute Genomics Platform"/>
            <consortium name="The Broad Institute Genome Sequencing Center for Infectious Disease"/>
            <person name="Wu L."/>
            <person name="Ma J."/>
        </authorList>
    </citation>
    <scope>NUCLEOTIDE SEQUENCE [LARGE SCALE GENOMIC DNA]</scope>
    <source>
        <strain evidence="7">NBRC 109341</strain>
    </source>
</reference>
<dbReference type="RefSeq" id="WP_234263763.1">
    <property type="nucleotide sequence ID" value="NZ_BSPB01000013.1"/>
</dbReference>
<name>A0ABQ6C4A9_9BURK</name>
<sequence length="199" mass="21853">MPAATVSRHTQTDTRQLILRLARELLLTRSYLGLNFQALADQVGIRKASLYHHFPSKEALGVSLVDEARQRFERWQAGVTSEPAARQVLAYIRLFRDQIGAGTRVCPVGATAGEWSCLEPSLQSAVQALWRTQTDWLTGVFQRLDLPAPSGSSGPDAARQWATHVSAVCQGALMHARVQSDPKVFDAAVAPLIDRLPRA</sequence>
<dbReference type="SUPFAM" id="SSF46689">
    <property type="entry name" value="Homeodomain-like"/>
    <property type="match status" value="1"/>
</dbReference>